<dbReference type="InterPro" id="IPR056884">
    <property type="entry name" value="NPHP3-like_N"/>
</dbReference>
<organism evidence="6 7">
    <name type="scientific">Zopfia rhizophila CBS 207.26</name>
    <dbReference type="NCBI Taxonomy" id="1314779"/>
    <lineage>
        <taxon>Eukaryota</taxon>
        <taxon>Fungi</taxon>
        <taxon>Dikarya</taxon>
        <taxon>Ascomycota</taxon>
        <taxon>Pezizomycotina</taxon>
        <taxon>Dothideomycetes</taxon>
        <taxon>Dothideomycetes incertae sedis</taxon>
        <taxon>Zopfiaceae</taxon>
        <taxon>Zopfia</taxon>
    </lineage>
</organism>
<dbReference type="InterPro" id="IPR027417">
    <property type="entry name" value="P-loop_NTPase"/>
</dbReference>
<reference evidence="6" key="1">
    <citation type="journal article" date="2020" name="Stud. Mycol.">
        <title>101 Dothideomycetes genomes: a test case for predicting lifestyles and emergence of pathogens.</title>
        <authorList>
            <person name="Haridas S."/>
            <person name="Albert R."/>
            <person name="Binder M."/>
            <person name="Bloem J."/>
            <person name="Labutti K."/>
            <person name="Salamov A."/>
            <person name="Andreopoulos B."/>
            <person name="Baker S."/>
            <person name="Barry K."/>
            <person name="Bills G."/>
            <person name="Bluhm B."/>
            <person name="Cannon C."/>
            <person name="Castanera R."/>
            <person name="Culley D."/>
            <person name="Daum C."/>
            <person name="Ezra D."/>
            <person name="Gonzalez J."/>
            <person name="Henrissat B."/>
            <person name="Kuo A."/>
            <person name="Liang C."/>
            <person name="Lipzen A."/>
            <person name="Lutzoni F."/>
            <person name="Magnuson J."/>
            <person name="Mondo S."/>
            <person name="Nolan M."/>
            <person name="Ohm R."/>
            <person name="Pangilinan J."/>
            <person name="Park H.-J."/>
            <person name="Ramirez L."/>
            <person name="Alfaro M."/>
            <person name="Sun H."/>
            <person name="Tritt A."/>
            <person name="Yoshinaga Y."/>
            <person name="Zwiers L.-H."/>
            <person name="Turgeon B."/>
            <person name="Goodwin S."/>
            <person name="Spatafora J."/>
            <person name="Crous P."/>
            <person name="Grigoriev I."/>
        </authorList>
    </citation>
    <scope>NUCLEOTIDE SEQUENCE</scope>
    <source>
        <strain evidence="6">CBS 207.26</strain>
    </source>
</reference>
<dbReference type="Gene3D" id="1.25.40.20">
    <property type="entry name" value="Ankyrin repeat-containing domain"/>
    <property type="match status" value="1"/>
</dbReference>
<feature type="domain" description="GPI inositol-deacylase winged helix" evidence="4">
    <location>
        <begin position="471"/>
        <end position="563"/>
    </location>
</feature>
<evidence type="ECO:0000256" key="3">
    <source>
        <dbReference type="SAM" id="Coils"/>
    </source>
</evidence>
<keyword evidence="7" id="KW-1185">Reference proteome</keyword>
<dbReference type="InterPro" id="IPR054471">
    <property type="entry name" value="GPIID_WHD"/>
</dbReference>
<feature type="repeat" description="ANK" evidence="2">
    <location>
        <begin position="699"/>
        <end position="731"/>
    </location>
</feature>
<dbReference type="SUPFAM" id="SSF52540">
    <property type="entry name" value="P-loop containing nucleoside triphosphate hydrolases"/>
    <property type="match status" value="1"/>
</dbReference>
<evidence type="ECO:0000259" key="5">
    <source>
        <dbReference type="Pfam" id="PF24883"/>
    </source>
</evidence>
<dbReference type="Pfam" id="PF12796">
    <property type="entry name" value="Ank_2"/>
    <property type="match status" value="1"/>
</dbReference>
<dbReference type="Pfam" id="PF24883">
    <property type="entry name" value="NPHP3_N"/>
    <property type="match status" value="1"/>
</dbReference>
<evidence type="ECO:0000313" key="7">
    <source>
        <dbReference type="Proteomes" id="UP000800200"/>
    </source>
</evidence>
<dbReference type="PANTHER" id="PTHR10039">
    <property type="entry name" value="AMELOGENIN"/>
    <property type="match status" value="1"/>
</dbReference>
<name>A0A6A6DNM9_9PEZI</name>
<keyword evidence="2" id="KW-0040">ANK repeat</keyword>
<accession>A0A6A6DNM9</accession>
<dbReference type="SUPFAM" id="SSF48403">
    <property type="entry name" value="Ankyrin repeat"/>
    <property type="match status" value="1"/>
</dbReference>
<evidence type="ECO:0000313" key="6">
    <source>
        <dbReference type="EMBL" id="KAF2181157.1"/>
    </source>
</evidence>
<dbReference type="OrthoDB" id="1577640at2759"/>
<dbReference type="EMBL" id="ML994654">
    <property type="protein sequence ID" value="KAF2181157.1"/>
    <property type="molecule type" value="Genomic_DNA"/>
</dbReference>
<dbReference type="PANTHER" id="PTHR10039:SF16">
    <property type="entry name" value="GPI INOSITOL-DEACYLASE"/>
    <property type="match status" value="1"/>
</dbReference>
<proteinExistence type="predicted"/>
<dbReference type="Gene3D" id="3.40.50.300">
    <property type="entry name" value="P-loop containing nucleotide triphosphate hydrolases"/>
    <property type="match status" value="1"/>
</dbReference>
<dbReference type="InterPro" id="IPR002110">
    <property type="entry name" value="Ankyrin_rpt"/>
</dbReference>
<dbReference type="SMART" id="SM00248">
    <property type="entry name" value="ANK"/>
    <property type="match status" value="2"/>
</dbReference>
<evidence type="ECO:0000259" key="4">
    <source>
        <dbReference type="Pfam" id="PF22939"/>
    </source>
</evidence>
<protein>
    <submittedName>
        <fullName evidence="6">Uncharacterized protein</fullName>
    </submittedName>
</protein>
<dbReference type="Pfam" id="PF22939">
    <property type="entry name" value="WHD_GPIID"/>
    <property type="match status" value="1"/>
</dbReference>
<feature type="coiled-coil region" evidence="3">
    <location>
        <begin position="21"/>
        <end position="48"/>
    </location>
</feature>
<keyword evidence="1" id="KW-0677">Repeat</keyword>
<gene>
    <name evidence="6" type="ORF">K469DRAFT_638799</name>
</gene>
<evidence type="ECO:0000256" key="1">
    <source>
        <dbReference type="ARBA" id="ARBA00022737"/>
    </source>
</evidence>
<dbReference type="InterPro" id="IPR036770">
    <property type="entry name" value="Ankyrin_rpt-contain_sf"/>
</dbReference>
<feature type="domain" description="Nephrocystin 3-like N-terminal" evidence="5">
    <location>
        <begin position="196"/>
        <end position="361"/>
    </location>
</feature>
<evidence type="ECO:0000256" key="2">
    <source>
        <dbReference type="PROSITE-ProRule" id="PRU00023"/>
    </source>
</evidence>
<sequence>MADPVSISGLLIAIAQAIAAIRSYGSTVKDAKDDIKSLSEELFALKGLLEHLSAHNSEELSDIIRPRQYDKQQLASVIESATSFITHLSRKLERPQDRTGRIAQTLKWPLKKDEVDKHIDRLSRVKSWLTLVLMTDNFELTKDLYAEVQALSTALRSSESLQRERFHLTDGKLLRYYSPVMPFERHNQALEAHLPGTGDWFVQGPLKDLINYASLDNMVLWLNGRSGMGKSTLFSLAVECTCSSPGIDKEFGFAYFYCSFDDASTQKPRNLLGSIAAQLAQIHPEILDELEFDLKRRRPNLYNTEPTIQELEAVIVRASSYFQRIFLFIDAVNESQYSDDILLSICTLLNSSTNLRFLLTSVSDVSDLIQSSGVHTMEVYMDSRIVGQDIEMVIDARLAGDRNLRGLRPQLKKEIREVVKSRADGMFRYVQLTLDQLSSCRTGRSIRSELDAVPTNLNAAYAGMLSRIVLSADRELVKETLMWLSFAMRPLSLFELSEAVAFAESDSDIDADSRLHQPAVLVELCQGLINNRDLDGLSLAHASVKSFLTSHWIANSSVSEFALDTVIDHKAIMRKCLAYLSMQPLATAALKAADNIWTLFSEYPLLRYAAHNWAHHATACSSLDGEDHARIFGFFDTRHESNGGSYRMWLQALLQNCDLSFACETHPLYYSASFGLTTVVRAILKAQPDIKIDQSGGRRGSSALIVASYRGHYDTVRVLLEAGANPEYEDEDSTTAIDWAKCRGFQDIEQLLRTYQKARQASRSATFA</sequence>
<dbReference type="PROSITE" id="PS50088">
    <property type="entry name" value="ANK_REPEAT"/>
    <property type="match status" value="1"/>
</dbReference>
<keyword evidence="3" id="KW-0175">Coiled coil</keyword>
<dbReference type="Proteomes" id="UP000800200">
    <property type="component" value="Unassembled WGS sequence"/>
</dbReference>
<dbReference type="PROSITE" id="PS50297">
    <property type="entry name" value="ANK_REP_REGION"/>
    <property type="match status" value="1"/>
</dbReference>
<dbReference type="AlphaFoldDB" id="A0A6A6DNM9"/>